<feature type="non-terminal residue" evidence="10">
    <location>
        <position position="505"/>
    </location>
</feature>
<evidence type="ECO:0000256" key="2">
    <source>
        <dbReference type="ARBA" id="ARBA00005346"/>
    </source>
</evidence>
<reference evidence="10" key="1">
    <citation type="journal article" date="2020" name="mSystems">
        <title>Genome- and Community-Level Interaction Insights into Carbon Utilization and Element Cycling Functions of Hydrothermarchaeota in Hydrothermal Sediment.</title>
        <authorList>
            <person name="Zhou Z."/>
            <person name="Liu Y."/>
            <person name="Xu W."/>
            <person name="Pan J."/>
            <person name="Luo Z.H."/>
            <person name="Li M."/>
        </authorList>
    </citation>
    <scope>NUCLEOTIDE SEQUENCE [LARGE SCALE GENOMIC DNA]</scope>
    <source>
        <strain evidence="10">HyVt-485</strain>
    </source>
</reference>
<dbReference type="EMBL" id="DRMJ01000047">
    <property type="protein sequence ID" value="HHL42171.1"/>
    <property type="molecule type" value="Genomic_DNA"/>
</dbReference>
<feature type="transmembrane region" description="Helical" evidence="8">
    <location>
        <begin position="388"/>
        <end position="409"/>
    </location>
</feature>
<feature type="transmembrane region" description="Helical" evidence="8">
    <location>
        <begin position="317"/>
        <end position="336"/>
    </location>
</feature>
<feature type="transmembrane region" description="Helical" evidence="8">
    <location>
        <begin position="289"/>
        <end position="310"/>
    </location>
</feature>
<accession>A0A7C5LZX1</accession>
<feature type="transmembrane region" description="Helical" evidence="8">
    <location>
        <begin position="465"/>
        <end position="483"/>
    </location>
</feature>
<dbReference type="AlphaFoldDB" id="A0A7C5LZX1"/>
<feature type="transmembrane region" description="Helical" evidence="8">
    <location>
        <begin position="246"/>
        <end position="269"/>
    </location>
</feature>
<comment type="similarity">
    <text evidence="2">Belongs to the CPA3 antiporters (TC 2.A.63) subunit D family.</text>
</comment>
<gene>
    <name evidence="10" type="ORF">ENJ42_01005</name>
</gene>
<keyword evidence="5 8" id="KW-1133">Transmembrane helix</keyword>
<dbReference type="Proteomes" id="UP000885830">
    <property type="component" value="Unassembled WGS sequence"/>
</dbReference>
<evidence type="ECO:0000256" key="5">
    <source>
        <dbReference type="ARBA" id="ARBA00022989"/>
    </source>
</evidence>
<comment type="subcellular location">
    <subcellularLocation>
        <location evidence="1">Cell membrane</location>
        <topology evidence="1">Multi-pass membrane protein</topology>
    </subcellularLocation>
    <subcellularLocation>
        <location evidence="7">Membrane</location>
        <topology evidence="7">Multi-pass membrane protein</topology>
    </subcellularLocation>
</comment>
<keyword evidence="4 7" id="KW-0812">Transmembrane</keyword>
<feature type="transmembrane region" description="Helical" evidence="8">
    <location>
        <begin position="80"/>
        <end position="106"/>
    </location>
</feature>
<dbReference type="GO" id="GO:0005886">
    <property type="term" value="C:plasma membrane"/>
    <property type="evidence" value="ECO:0007669"/>
    <property type="project" value="UniProtKB-SubCell"/>
</dbReference>
<feature type="transmembrane region" description="Helical" evidence="8">
    <location>
        <begin position="38"/>
        <end position="60"/>
    </location>
</feature>
<proteinExistence type="inferred from homology"/>
<evidence type="ECO:0000256" key="4">
    <source>
        <dbReference type="ARBA" id="ARBA00022692"/>
    </source>
</evidence>
<feature type="transmembrane region" description="Helical" evidence="8">
    <location>
        <begin position="221"/>
        <end position="239"/>
    </location>
</feature>
<feature type="transmembrane region" description="Helical" evidence="8">
    <location>
        <begin position="143"/>
        <end position="161"/>
    </location>
</feature>
<evidence type="ECO:0000256" key="6">
    <source>
        <dbReference type="ARBA" id="ARBA00023136"/>
    </source>
</evidence>
<keyword evidence="3" id="KW-1003">Cell membrane</keyword>
<evidence type="ECO:0000259" key="9">
    <source>
        <dbReference type="Pfam" id="PF00361"/>
    </source>
</evidence>
<protein>
    <submittedName>
        <fullName evidence="10">Monovalent cation/H+ antiporter subunit D family protein</fullName>
    </submittedName>
</protein>
<dbReference type="PANTHER" id="PTHR42703:SF1">
    <property type="entry name" value="NA(+)_H(+) ANTIPORTER SUBUNIT D1"/>
    <property type="match status" value="1"/>
</dbReference>
<evidence type="ECO:0000256" key="3">
    <source>
        <dbReference type="ARBA" id="ARBA00022475"/>
    </source>
</evidence>
<comment type="caution">
    <text evidence="10">The sequence shown here is derived from an EMBL/GenBank/DDBJ whole genome shotgun (WGS) entry which is preliminary data.</text>
</comment>
<feature type="transmembrane region" description="Helical" evidence="8">
    <location>
        <begin position="173"/>
        <end position="194"/>
    </location>
</feature>
<dbReference type="InterPro" id="IPR003918">
    <property type="entry name" value="NADH_UbQ_OxRdtase"/>
</dbReference>
<dbReference type="Pfam" id="PF00361">
    <property type="entry name" value="Proton_antipo_M"/>
    <property type="match status" value="1"/>
</dbReference>
<feature type="transmembrane region" description="Helical" evidence="8">
    <location>
        <begin position="348"/>
        <end position="367"/>
    </location>
</feature>
<feature type="transmembrane region" description="Helical" evidence="8">
    <location>
        <begin position="12"/>
        <end position="31"/>
    </location>
</feature>
<evidence type="ECO:0000256" key="1">
    <source>
        <dbReference type="ARBA" id="ARBA00004651"/>
    </source>
</evidence>
<keyword evidence="6 8" id="KW-0472">Membrane</keyword>
<evidence type="ECO:0000256" key="7">
    <source>
        <dbReference type="RuleBase" id="RU000320"/>
    </source>
</evidence>
<feature type="transmembrane region" description="Helical" evidence="8">
    <location>
        <begin position="421"/>
        <end position="444"/>
    </location>
</feature>
<dbReference type="InterPro" id="IPR050586">
    <property type="entry name" value="CPA3_Na-H_Antiporter_D"/>
</dbReference>
<dbReference type="InterPro" id="IPR001750">
    <property type="entry name" value="ND/Mrp_TM"/>
</dbReference>
<organism evidence="10">
    <name type="scientific">Hellea balneolensis</name>
    <dbReference type="NCBI Taxonomy" id="287478"/>
    <lineage>
        <taxon>Bacteria</taxon>
        <taxon>Pseudomonadati</taxon>
        <taxon>Pseudomonadota</taxon>
        <taxon>Alphaproteobacteria</taxon>
        <taxon>Maricaulales</taxon>
        <taxon>Robiginitomaculaceae</taxon>
        <taxon>Hellea</taxon>
    </lineage>
</organism>
<dbReference type="PANTHER" id="PTHR42703">
    <property type="entry name" value="NADH DEHYDROGENASE"/>
    <property type="match status" value="1"/>
</dbReference>
<evidence type="ECO:0000313" key="10">
    <source>
        <dbReference type="EMBL" id="HHL42171.1"/>
    </source>
</evidence>
<dbReference type="GO" id="GO:0008137">
    <property type="term" value="F:NADH dehydrogenase (ubiquinone) activity"/>
    <property type="evidence" value="ECO:0007669"/>
    <property type="project" value="InterPro"/>
</dbReference>
<feature type="transmembrane region" description="Helical" evidence="8">
    <location>
        <begin position="118"/>
        <end position="137"/>
    </location>
</feature>
<name>A0A7C5LZX1_9PROT</name>
<dbReference type="GO" id="GO:0042773">
    <property type="term" value="P:ATP synthesis coupled electron transport"/>
    <property type="evidence" value="ECO:0007669"/>
    <property type="project" value="InterPro"/>
</dbReference>
<evidence type="ECO:0000256" key="8">
    <source>
        <dbReference type="SAM" id="Phobius"/>
    </source>
</evidence>
<sequence>MSSFLPPWFLEHGPALLVAMPLLMGVLTALSPSEKLSWGMVLTTVTTSVFVSLGLLMQVLHHGPIMYAVGGWLPPKGIALYLDGLNAPIAFLISAIALLCTLYALPSIKAEVEPKKRSPFYAAFLISFAGLIGMVVTGDAFNVFVFLEVSSISTYVLVAMGSSRDRRALVSSFNYLIMGSIGATFFVIGIGFLYMQTGTLNMADIARVLQDGGVDSRVTQLAFAFIIVGLGLKLAMFPLHLWLPGAYAYAPSFVTAFLAATATKAALYLMLRFTFTIFDPDWVFIGKSLMVILSGLGILGMVLASLQAIFQNDVRRVLAFSSVAQVGYMLLGIGMVTSLGLTAGYLHLLNHAIMKGALFLAVGAFWYRFGITQVSDMRGLGKTMPLTMAGFTAAGLSLIGVPGTVGFVSKLALVRAAAENGWWWAIGVIVLTSIMALIYIGRIIEVAYLRDPPMIDDKAIAKNEAPLMMLVPLWLLASAAWVFGFDAQWTTGLAEAAARVLDAGP</sequence>
<dbReference type="PRINTS" id="PR01437">
    <property type="entry name" value="NUOXDRDTASE4"/>
</dbReference>
<feature type="domain" description="NADH:quinone oxidoreductase/Mrp antiporter transmembrane" evidence="9">
    <location>
        <begin position="139"/>
        <end position="435"/>
    </location>
</feature>